<dbReference type="EC" id="1.1.-.-" evidence="6"/>
<keyword evidence="3" id="KW-0520">NAD</keyword>
<dbReference type="Pfam" id="PF14833">
    <property type="entry name" value="NAD_binding_11"/>
    <property type="match status" value="1"/>
</dbReference>
<dbReference type="SUPFAM" id="SSF48179">
    <property type="entry name" value="6-phosphogluconate dehydrogenase C-terminal domain-like"/>
    <property type="match status" value="1"/>
</dbReference>
<evidence type="ECO:0000259" key="5">
    <source>
        <dbReference type="Pfam" id="PF14833"/>
    </source>
</evidence>
<dbReference type="InterPro" id="IPR002204">
    <property type="entry name" value="3-OH-isobutyrate_DH-rel_CS"/>
</dbReference>
<evidence type="ECO:0000313" key="7">
    <source>
        <dbReference type="Proteomes" id="UP001336020"/>
    </source>
</evidence>
<evidence type="ECO:0000256" key="3">
    <source>
        <dbReference type="ARBA" id="ARBA00023027"/>
    </source>
</evidence>
<dbReference type="Pfam" id="PF03446">
    <property type="entry name" value="NAD_binding_2"/>
    <property type="match status" value="1"/>
</dbReference>
<dbReference type="InterPro" id="IPR015815">
    <property type="entry name" value="HIBADH-related"/>
</dbReference>
<dbReference type="InterPro" id="IPR013328">
    <property type="entry name" value="6PGD_dom2"/>
</dbReference>
<evidence type="ECO:0000259" key="4">
    <source>
        <dbReference type="Pfam" id="PF03446"/>
    </source>
</evidence>
<comment type="caution">
    <text evidence="6">The sequence shown here is derived from an EMBL/GenBank/DDBJ whole genome shotgun (WGS) entry which is preliminary data.</text>
</comment>
<evidence type="ECO:0000256" key="2">
    <source>
        <dbReference type="ARBA" id="ARBA00023002"/>
    </source>
</evidence>
<accession>A0ABU7L7L0</accession>
<proteinExistence type="inferred from homology"/>
<evidence type="ECO:0000313" key="6">
    <source>
        <dbReference type="EMBL" id="MEE2056892.1"/>
    </source>
</evidence>
<feature type="domain" description="6-phosphogluconate dehydrogenase NADP-binding" evidence="4">
    <location>
        <begin position="2"/>
        <end position="161"/>
    </location>
</feature>
<keyword evidence="2 6" id="KW-0560">Oxidoreductase</keyword>
<protein>
    <submittedName>
        <fullName evidence="6">NAD(P)-dependent oxidoreductase</fullName>
        <ecNumber evidence="6">1.1.-.-</ecNumber>
    </submittedName>
</protein>
<dbReference type="InterPro" id="IPR036291">
    <property type="entry name" value="NAD(P)-bd_dom_sf"/>
</dbReference>
<name>A0ABU7L7L0_9NOCA</name>
<organism evidence="6 7">
    <name type="scientific">Rhodococcus artemisiae</name>
    <dbReference type="NCBI Taxonomy" id="714159"/>
    <lineage>
        <taxon>Bacteria</taxon>
        <taxon>Bacillati</taxon>
        <taxon>Actinomycetota</taxon>
        <taxon>Actinomycetes</taxon>
        <taxon>Mycobacteriales</taxon>
        <taxon>Nocardiaceae</taxon>
        <taxon>Rhodococcus</taxon>
    </lineage>
</organism>
<comment type="similarity">
    <text evidence="1">Belongs to the HIBADH-related family.</text>
</comment>
<dbReference type="PANTHER" id="PTHR43060:SF15">
    <property type="entry name" value="3-HYDROXYISOBUTYRATE DEHYDROGENASE-LIKE 1, MITOCHONDRIAL-RELATED"/>
    <property type="match status" value="1"/>
</dbReference>
<dbReference type="Gene3D" id="3.40.50.720">
    <property type="entry name" value="NAD(P)-binding Rossmann-like Domain"/>
    <property type="match status" value="1"/>
</dbReference>
<dbReference type="Gene3D" id="1.10.1040.10">
    <property type="entry name" value="N-(1-d-carboxylethyl)-l-norvaline Dehydrogenase, domain 2"/>
    <property type="match status" value="1"/>
</dbReference>
<sequence length="271" mass="27643">MRVGFIGLGSQGGPMARRIVDAGYEVTLWARRKESLEPYADTAAKYADTPAKLAEASDLVCLCVVSDDDVRSVITGENGVLEGLRDGGIIAIHSTIHPDTCKELAEVAGEKGVSIIDAPVSGGGMGAAAGTLLVMLGGDDKTVEVARPVFETYGNPVVHLGDLGAGQVAKLLNNLLFTANLSTAASTLELGKSLGVDPAKLGEVVSHGTANSFALGRVVSAGGLERIAGHAGELLRKDVTLVASLADNAGASAGVSLSTADATLEMMGYQR</sequence>
<dbReference type="InterPro" id="IPR006115">
    <property type="entry name" value="6PGDH_NADP-bd"/>
</dbReference>
<dbReference type="EMBL" id="JAUTXY010000002">
    <property type="protein sequence ID" value="MEE2056892.1"/>
    <property type="molecule type" value="Genomic_DNA"/>
</dbReference>
<dbReference type="GO" id="GO:0016491">
    <property type="term" value="F:oxidoreductase activity"/>
    <property type="evidence" value="ECO:0007669"/>
    <property type="project" value="UniProtKB-KW"/>
</dbReference>
<dbReference type="InterPro" id="IPR008927">
    <property type="entry name" value="6-PGluconate_DH-like_C_sf"/>
</dbReference>
<dbReference type="PANTHER" id="PTHR43060">
    <property type="entry name" value="3-HYDROXYISOBUTYRATE DEHYDROGENASE-LIKE 1, MITOCHONDRIAL-RELATED"/>
    <property type="match status" value="1"/>
</dbReference>
<evidence type="ECO:0000256" key="1">
    <source>
        <dbReference type="ARBA" id="ARBA00009080"/>
    </source>
</evidence>
<feature type="domain" description="3-hydroxyisobutyrate dehydrogenase-like NAD-binding" evidence="5">
    <location>
        <begin position="164"/>
        <end position="256"/>
    </location>
</feature>
<dbReference type="Proteomes" id="UP001336020">
    <property type="component" value="Unassembled WGS sequence"/>
</dbReference>
<gene>
    <name evidence="6" type="ORF">Q7514_05045</name>
</gene>
<dbReference type="PROSITE" id="PS00895">
    <property type="entry name" value="3_HYDROXYISOBUT_DH"/>
    <property type="match status" value="1"/>
</dbReference>
<keyword evidence="7" id="KW-1185">Reference proteome</keyword>
<dbReference type="InterPro" id="IPR029154">
    <property type="entry name" value="HIBADH-like_NADP-bd"/>
</dbReference>
<dbReference type="PIRSF" id="PIRSF000103">
    <property type="entry name" value="HIBADH"/>
    <property type="match status" value="1"/>
</dbReference>
<dbReference type="RefSeq" id="WP_330132639.1">
    <property type="nucleotide sequence ID" value="NZ_JAUTXY010000002.1"/>
</dbReference>
<reference evidence="6 7" key="1">
    <citation type="submission" date="2023-07" db="EMBL/GenBank/DDBJ databases">
        <authorList>
            <person name="Girao M."/>
            <person name="Carvalho M.F."/>
        </authorList>
    </citation>
    <scope>NUCLEOTIDE SEQUENCE [LARGE SCALE GENOMIC DNA]</scope>
    <source>
        <strain evidence="6 7">YIM65754</strain>
    </source>
</reference>
<dbReference type="SUPFAM" id="SSF51735">
    <property type="entry name" value="NAD(P)-binding Rossmann-fold domains"/>
    <property type="match status" value="1"/>
</dbReference>